<feature type="region of interest" description="Disordered" evidence="1">
    <location>
        <begin position="148"/>
        <end position="177"/>
    </location>
</feature>
<dbReference type="STRING" id="1223545.GS4_16_01370"/>
<evidence type="ECO:0000313" key="3">
    <source>
        <dbReference type="EMBL" id="GAC68606.1"/>
    </source>
</evidence>
<dbReference type="AlphaFoldDB" id="M0QJY8"/>
<feature type="chain" id="PRO_5039682748" description="Lipoprotein" evidence="2">
    <location>
        <begin position="18"/>
        <end position="177"/>
    </location>
</feature>
<feature type="signal peptide" evidence="2">
    <location>
        <begin position="1"/>
        <end position="17"/>
    </location>
</feature>
<protein>
    <recommendedName>
        <fullName evidence="5">Lipoprotein</fullName>
    </recommendedName>
</protein>
<dbReference type="Proteomes" id="UP000011666">
    <property type="component" value="Unassembled WGS sequence"/>
</dbReference>
<sequence length="177" mass="18920">MKHRATGLLSASIAALALVSACGGDDELHVADISKDQAWHTVNTNLHSVLPDWPTNTPFPEDDPTGPLNGLKGCKSEPPSYMASGPPWSVRVEATLSTPTASEKDEINRGLDTLLTQGFTEMPGNDTTEPDERAVTNTDKYVVSVNISSNTGSPEYSVSSSSPCIRFPGDDKYQIGR</sequence>
<dbReference type="EMBL" id="BANX01000016">
    <property type="protein sequence ID" value="GAC68606.1"/>
    <property type="molecule type" value="Genomic_DNA"/>
</dbReference>
<accession>M0QJY8</accession>
<evidence type="ECO:0000256" key="1">
    <source>
        <dbReference type="SAM" id="MobiDB-lite"/>
    </source>
</evidence>
<name>M0QJY8_9ACTN</name>
<keyword evidence="2" id="KW-0732">Signal</keyword>
<keyword evidence="4" id="KW-1185">Reference proteome</keyword>
<dbReference type="RefSeq" id="WP_007620887.1">
    <property type="nucleotide sequence ID" value="NZ_BANX01000016.1"/>
</dbReference>
<gene>
    <name evidence="3" type="ORF">GS4_16_01370</name>
</gene>
<evidence type="ECO:0000313" key="4">
    <source>
        <dbReference type="Proteomes" id="UP000011666"/>
    </source>
</evidence>
<evidence type="ECO:0008006" key="5">
    <source>
        <dbReference type="Google" id="ProtNLM"/>
    </source>
</evidence>
<dbReference type="eggNOG" id="ENOG5030H75">
    <property type="taxonomic scope" value="Bacteria"/>
</dbReference>
<proteinExistence type="predicted"/>
<reference evidence="3 4" key="1">
    <citation type="submission" date="2013-01" db="EMBL/GenBank/DDBJ databases">
        <title>Whole genome shotgun sequence of Gordonia soli NBRC 108243.</title>
        <authorList>
            <person name="Isaki-Nakamura S."/>
            <person name="Hosoyama A."/>
            <person name="Tsuchikane K."/>
            <person name="Ando Y."/>
            <person name="Baba S."/>
            <person name="Ohji S."/>
            <person name="Hamada M."/>
            <person name="Tamura T."/>
            <person name="Yamazoe A."/>
            <person name="Yamazaki S."/>
            <person name="Fujita N."/>
        </authorList>
    </citation>
    <scope>NUCLEOTIDE SEQUENCE [LARGE SCALE GENOMIC DNA]</scope>
    <source>
        <strain evidence="3 4">NBRC 108243</strain>
    </source>
</reference>
<dbReference type="PROSITE" id="PS51257">
    <property type="entry name" value="PROKAR_LIPOPROTEIN"/>
    <property type="match status" value="1"/>
</dbReference>
<comment type="caution">
    <text evidence="3">The sequence shown here is derived from an EMBL/GenBank/DDBJ whole genome shotgun (WGS) entry which is preliminary data.</text>
</comment>
<dbReference type="OrthoDB" id="4733175at2"/>
<evidence type="ECO:0000256" key="2">
    <source>
        <dbReference type="SAM" id="SignalP"/>
    </source>
</evidence>
<organism evidence="3 4">
    <name type="scientific">Gordonia soli NBRC 108243</name>
    <dbReference type="NCBI Taxonomy" id="1223545"/>
    <lineage>
        <taxon>Bacteria</taxon>
        <taxon>Bacillati</taxon>
        <taxon>Actinomycetota</taxon>
        <taxon>Actinomycetes</taxon>
        <taxon>Mycobacteriales</taxon>
        <taxon>Gordoniaceae</taxon>
        <taxon>Gordonia</taxon>
    </lineage>
</organism>
<feature type="compositionally biased region" description="Basic and acidic residues" evidence="1">
    <location>
        <begin position="168"/>
        <end position="177"/>
    </location>
</feature>